<proteinExistence type="inferred from homology"/>
<dbReference type="PANTHER" id="PTHR32552:SF81">
    <property type="entry name" value="TONB-DEPENDENT OUTER MEMBRANE RECEPTOR"/>
    <property type="match status" value="1"/>
</dbReference>
<dbReference type="PROSITE" id="PS52016">
    <property type="entry name" value="TONB_DEPENDENT_REC_3"/>
    <property type="match status" value="1"/>
</dbReference>
<keyword evidence="2 11" id="KW-0813">Transport</keyword>
<evidence type="ECO:0000259" key="15">
    <source>
        <dbReference type="Pfam" id="PF07715"/>
    </source>
</evidence>
<evidence type="ECO:0000256" key="5">
    <source>
        <dbReference type="ARBA" id="ARBA00022692"/>
    </source>
</evidence>
<organism evidence="16 17">
    <name type="scientific">Sphingobium herbicidovorans (strain ATCC 700291 / DSM 11019 / CCUG 56400 / KCTC 2939 / LMG 18315 / NBRC 16415 / MH)</name>
    <name type="common">Sphingomonas herbicidovorans</name>
    <dbReference type="NCBI Taxonomy" id="1219045"/>
    <lineage>
        <taxon>Bacteria</taxon>
        <taxon>Pseudomonadati</taxon>
        <taxon>Pseudomonadota</taxon>
        <taxon>Alphaproteobacteria</taxon>
        <taxon>Sphingomonadales</taxon>
        <taxon>Sphingomonadaceae</taxon>
        <taxon>Sphingobium</taxon>
    </lineage>
</organism>
<evidence type="ECO:0000256" key="13">
    <source>
        <dbReference type="SAM" id="SignalP"/>
    </source>
</evidence>
<dbReference type="EMBL" id="JFZA02000027">
    <property type="protein sequence ID" value="KFG89492.1"/>
    <property type="molecule type" value="Genomic_DNA"/>
</dbReference>
<keyword evidence="17" id="KW-1185">Reference proteome</keyword>
<dbReference type="InterPro" id="IPR012910">
    <property type="entry name" value="Plug_dom"/>
</dbReference>
<keyword evidence="3 11" id="KW-1134">Transmembrane beta strand</keyword>
<dbReference type="Gene3D" id="2.40.170.20">
    <property type="entry name" value="TonB-dependent receptor, beta-barrel domain"/>
    <property type="match status" value="1"/>
</dbReference>
<dbReference type="SUPFAM" id="SSF56935">
    <property type="entry name" value="Porins"/>
    <property type="match status" value="1"/>
</dbReference>
<evidence type="ECO:0000256" key="7">
    <source>
        <dbReference type="ARBA" id="ARBA00023065"/>
    </source>
</evidence>
<evidence type="ECO:0000256" key="11">
    <source>
        <dbReference type="PROSITE-ProRule" id="PRU01360"/>
    </source>
</evidence>
<dbReference type="GO" id="GO:0006826">
    <property type="term" value="P:iron ion transport"/>
    <property type="evidence" value="ECO:0007669"/>
    <property type="project" value="UniProtKB-KW"/>
</dbReference>
<feature type="chain" id="PRO_5001813156" evidence="13">
    <location>
        <begin position="24"/>
        <end position="806"/>
    </location>
</feature>
<name>A0A086P7X4_SPHHM</name>
<comment type="similarity">
    <text evidence="11 12">Belongs to the TonB-dependent receptor family.</text>
</comment>
<keyword evidence="7" id="KW-0406">Ion transport</keyword>
<evidence type="ECO:0000313" key="16">
    <source>
        <dbReference type="EMBL" id="KFG89492.1"/>
    </source>
</evidence>
<keyword evidence="9 11" id="KW-0472">Membrane</keyword>
<dbReference type="InterPro" id="IPR000531">
    <property type="entry name" value="Beta-barrel_TonB"/>
</dbReference>
<dbReference type="InterPro" id="IPR039426">
    <property type="entry name" value="TonB-dep_rcpt-like"/>
</dbReference>
<gene>
    <name evidence="16" type="ORF">BV98_002756</name>
</gene>
<feature type="domain" description="TonB-dependent receptor-like beta-barrel" evidence="14">
    <location>
        <begin position="295"/>
        <end position="768"/>
    </location>
</feature>
<dbReference type="STRING" id="76947.GCA_002080435_03117"/>
<protein>
    <submittedName>
        <fullName evidence="16">TonB-dependent receptor</fullName>
    </submittedName>
</protein>
<keyword evidence="6" id="KW-0408">Iron</keyword>
<keyword evidence="13" id="KW-0732">Signal</keyword>
<dbReference type="PATRIC" id="fig|1219045.3.peg.2791"/>
<dbReference type="GO" id="GO:0009279">
    <property type="term" value="C:cell outer membrane"/>
    <property type="evidence" value="ECO:0007669"/>
    <property type="project" value="UniProtKB-SubCell"/>
</dbReference>
<dbReference type="InterPro" id="IPR036942">
    <property type="entry name" value="Beta-barrel_TonB_sf"/>
</dbReference>
<evidence type="ECO:0000256" key="12">
    <source>
        <dbReference type="RuleBase" id="RU003357"/>
    </source>
</evidence>
<evidence type="ECO:0000256" key="1">
    <source>
        <dbReference type="ARBA" id="ARBA00004571"/>
    </source>
</evidence>
<evidence type="ECO:0000313" key="17">
    <source>
        <dbReference type="Proteomes" id="UP000024284"/>
    </source>
</evidence>
<keyword evidence="5 11" id="KW-0812">Transmembrane</keyword>
<keyword evidence="16" id="KW-0675">Receptor</keyword>
<evidence type="ECO:0000259" key="14">
    <source>
        <dbReference type="Pfam" id="PF00593"/>
    </source>
</evidence>
<dbReference type="Pfam" id="PF07715">
    <property type="entry name" value="Plug"/>
    <property type="match status" value="1"/>
</dbReference>
<evidence type="ECO:0000256" key="3">
    <source>
        <dbReference type="ARBA" id="ARBA00022452"/>
    </source>
</evidence>
<feature type="signal peptide" evidence="13">
    <location>
        <begin position="1"/>
        <end position="23"/>
    </location>
</feature>
<comment type="caution">
    <text evidence="16">The sequence shown here is derived from an EMBL/GenBank/DDBJ whole genome shotgun (WGS) entry which is preliminary data.</text>
</comment>
<dbReference type="RefSeq" id="WP_037467124.1">
    <property type="nucleotide sequence ID" value="NZ_BCZD01000041.1"/>
</dbReference>
<dbReference type="Proteomes" id="UP000024284">
    <property type="component" value="Unassembled WGS sequence"/>
</dbReference>
<keyword evidence="4" id="KW-0410">Iron transport</keyword>
<evidence type="ECO:0000256" key="9">
    <source>
        <dbReference type="ARBA" id="ARBA00023136"/>
    </source>
</evidence>
<accession>A0A086P7X4</accession>
<evidence type="ECO:0000256" key="4">
    <source>
        <dbReference type="ARBA" id="ARBA00022496"/>
    </source>
</evidence>
<keyword evidence="10 11" id="KW-0998">Cell outer membrane</keyword>
<evidence type="ECO:0000256" key="6">
    <source>
        <dbReference type="ARBA" id="ARBA00023004"/>
    </source>
</evidence>
<evidence type="ECO:0000256" key="2">
    <source>
        <dbReference type="ARBA" id="ARBA00022448"/>
    </source>
</evidence>
<reference evidence="16" key="1">
    <citation type="submission" date="2014-08" db="EMBL/GenBank/DDBJ databases">
        <title>Draft genome sequences of Sphingobium herbicidovorans.</title>
        <authorList>
            <person name="Gan H.M."/>
            <person name="Gan H.Y."/>
            <person name="Savka M.A."/>
        </authorList>
    </citation>
    <scope>NUCLEOTIDE SEQUENCE [LARGE SCALE GENOMIC DNA]</scope>
    <source>
        <strain evidence="16">NBRC 16415</strain>
    </source>
</reference>
<dbReference type="AlphaFoldDB" id="A0A086P7X4"/>
<comment type="subcellular location">
    <subcellularLocation>
        <location evidence="1 11">Cell outer membrane</location>
        <topology evidence="1 11">Multi-pass membrane protein</topology>
    </subcellularLocation>
</comment>
<dbReference type="eggNOG" id="COG4771">
    <property type="taxonomic scope" value="Bacteria"/>
</dbReference>
<dbReference type="OrthoDB" id="7577471at2"/>
<dbReference type="PANTHER" id="PTHR32552">
    <property type="entry name" value="FERRICHROME IRON RECEPTOR-RELATED"/>
    <property type="match status" value="1"/>
</dbReference>
<dbReference type="Pfam" id="PF00593">
    <property type="entry name" value="TonB_dep_Rec_b-barrel"/>
    <property type="match status" value="1"/>
</dbReference>
<evidence type="ECO:0000256" key="10">
    <source>
        <dbReference type="ARBA" id="ARBA00023237"/>
    </source>
</evidence>
<evidence type="ECO:0000256" key="8">
    <source>
        <dbReference type="ARBA" id="ARBA00023077"/>
    </source>
</evidence>
<sequence>MQIKWMLGCASSVAALVPGLALAQATGQGVDAPNEIIVTAQKRAQNIQDVPITMQAVGGEQLAQRGIQSAYDIPKIAPNITVSTQGAANRQIAIRGVGTNDFFGNATGSVGVYMDEVTMSAPYLTNLGLYDLDRVEVLRGPQNSLFGRNTTGGAVNYISKQPELGGGVDGFVRLNYGNFNRIDAETGFNVPLGDVAALRLAGMFQHSDGMWHNLADGGARYGKKNRFSLRGTLLLEPSDNTKITLNAHYGQEDSQIDPFRFVGLRAPSGSIFAPGLSPRQLDFEGISGGANSQGRVVDTSRWSDIYRVGDDQQYVEAYGFYAKLVQDLGDVSLTSITSYDKSDVRFTYDLGGPGATDNDITMINGNDQRFKQMSQELRLQSTGKGPLRWIAGLYYFHESSLLGQNMGFGPFNGGTGAGGAAALLLLAGDPYSNQAAFSIARLKNEVLSPYGQVEYDISQTVTVSFGLRYTDDKKSAPSLFVGNVGTGTLGRDQFRSNAVIGSLTGGLPLCDLDGDGNLAGGTPDNRGKPCAQTLAPDDIRAKKWGGKVGIDFKLADDTLLYASASRGFRSGKHDIEFFHGPQTGFAREDQQVETLDAFEVGLKSELFDRTLVLNAAVFYYIWKDQQFFDVNPSTGPVFINVPESQLKGAEVELRWNPGSGFSAQLSGGYLDSEVTDAGTDPSGLVQKGHALPFAPKYSANALVAKEFEIGDNKLRLQADLQYLSKSKGFLRDVNYVNAIGSSIFLNTRATWFFGADHRYDLSVYATNLTGQTRCEYKRDLFAFSGAAYCLPNSGRTLFGAEARVKF</sequence>
<keyword evidence="8 12" id="KW-0798">TonB box</keyword>
<feature type="domain" description="TonB-dependent receptor plug" evidence="15">
    <location>
        <begin position="47"/>
        <end position="154"/>
    </location>
</feature>